<dbReference type="KEGG" id="mno:Mnod_2632"/>
<reference evidence="2 3" key="1">
    <citation type="submission" date="2009-01" db="EMBL/GenBank/DDBJ databases">
        <title>Complete sequence of chromosome of Methylobacterium nodulans ORS 2060.</title>
        <authorList>
            <consortium name="US DOE Joint Genome Institute"/>
            <person name="Lucas S."/>
            <person name="Copeland A."/>
            <person name="Lapidus A."/>
            <person name="Glavina del Rio T."/>
            <person name="Dalin E."/>
            <person name="Tice H."/>
            <person name="Bruce D."/>
            <person name="Goodwin L."/>
            <person name="Pitluck S."/>
            <person name="Sims D."/>
            <person name="Brettin T."/>
            <person name="Detter J.C."/>
            <person name="Han C."/>
            <person name="Larimer F."/>
            <person name="Land M."/>
            <person name="Hauser L."/>
            <person name="Kyrpides N."/>
            <person name="Ivanova N."/>
            <person name="Marx C.J."/>
            <person name="Richardson P."/>
        </authorList>
    </citation>
    <scope>NUCLEOTIDE SEQUENCE [LARGE SCALE GENOMIC DNA]</scope>
    <source>
        <strain evidence="3">LMG 21967 / CNCM I-2342 / ORS 2060</strain>
    </source>
</reference>
<dbReference type="Proteomes" id="UP000008207">
    <property type="component" value="Chromosome"/>
</dbReference>
<evidence type="ECO:0000259" key="1">
    <source>
        <dbReference type="Pfam" id="PF00717"/>
    </source>
</evidence>
<name>B8IE49_METNO</name>
<evidence type="ECO:0000313" key="3">
    <source>
        <dbReference type="Proteomes" id="UP000008207"/>
    </source>
</evidence>
<feature type="domain" description="Peptidase S24/S26A/S26B/S26C" evidence="1">
    <location>
        <begin position="21"/>
        <end position="95"/>
    </location>
</feature>
<keyword evidence="3" id="KW-1185">Reference proteome</keyword>
<dbReference type="STRING" id="460265.Mnod_2632"/>
<dbReference type="HOGENOM" id="CLU_1978924_0_0_5"/>
<dbReference type="Gene3D" id="2.10.109.10">
    <property type="entry name" value="Umud Fragment, subunit A"/>
    <property type="match status" value="1"/>
</dbReference>
<dbReference type="SUPFAM" id="SSF51306">
    <property type="entry name" value="LexA/Signal peptidase"/>
    <property type="match status" value="1"/>
</dbReference>
<sequence length="126" mass="14348">MQELEELIHVPSIPHPEYAGLKQYAWRVEGTSMNRVVKAGSYVIGVAFADMPRRIQHRDLVVCQRRDHDRYEYTLKRVAITDVGIRLDPESDDPAWQDPVWLSSGETGGIEVEATHLIIGTFSFLV</sequence>
<gene>
    <name evidence="2" type="ordered locus">Mnod_2632</name>
</gene>
<accession>B8IE49</accession>
<dbReference type="InterPro" id="IPR036286">
    <property type="entry name" value="LexA/Signal_pep-like_sf"/>
</dbReference>
<proteinExistence type="predicted"/>
<evidence type="ECO:0000313" key="2">
    <source>
        <dbReference type="EMBL" id="ACL57595.1"/>
    </source>
</evidence>
<dbReference type="InterPro" id="IPR015927">
    <property type="entry name" value="Peptidase_S24_S26A/B/C"/>
</dbReference>
<dbReference type="Pfam" id="PF00717">
    <property type="entry name" value="Peptidase_S24"/>
    <property type="match status" value="1"/>
</dbReference>
<protein>
    <recommendedName>
        <fullName evidence="1">Peptidase S24/S26A/S26B/S26C domain-containing protein</fullName>
    </recommendedName>
</protein>
<organism evidence="2 3">
    <name type="scientific">Methylobacterium nodulans (strain LMG 21967 / CNCM I-2342 / ORS 2060)</name>
    <dbReference type="NCBI Taxonomy" id="460265"/>
    <lineage>
        <taxon>Bacteria</taxon>
        <taxon>Pseudomonadati</taxon>
        <taxon>Pseudomonadota</taxon>
        <taxon>Alphaproteobacteria</taxon>
        <taxon>Hyphomicrobiales</taxon>
        <taxon>Methylobacteriaceae</taxon>
        <taxon>Methylobacterium</taxon>
    </lineage>
</organism>
<dbReference type="EMBL" id="CP001349">
    <property type="protein sequence ID" value="ACL57595.1"/>
    <property type="molecule type" value="Genomic_DNA"/>
</dbReference>
<dbReference type="AlphaFoldDB" id="B8IE49"/>